<dbReference type="InterPro" id="IPR029058">
    <property type="entry name" value="AB_hydrolase_fold"/>
</dbReference>
<dbReference type="InterPro" id="IPR050565">
    <property type="entry name" value="LYPA1-2/EST-like"/>
</dbReference>
<dbReference type="GO" id="GO:0016787">
    <property type="term" value="F:hydrolase activity"/>
    <property type="evidence" value="ECO:0007669"/>
    <property type="project" value="UniProtKB-KW"/>
</dbReference>
<evidence type="ECO:0000259" key="3">
    <source>
        <dbReference type="Pfam" id="PF02230"/>
    </source>
</evidence>
<organism evidence="4">
    <name type="scientific">uncultured bacterium 5E7</name>
    <dbReference type="NCBI Taxonomy" id="1701324"/>
    <lineage>
        <taxon>Bacteria</taxon>
        <taxon>environmental samples</taxon>
    </lineage>
</organism>
<comment type="similarity">
    <text evidence="1">Belongs to the AB hydrolase superfamily. AB hydrolase 2 family.</text>
</comment>
<gene>
    <name evidence="4" type="ORF">5E7_002</name>
</gene>
<feature type="domain" description="Phospholipase/carboxylesterase/thioesterase" evidence="3">
    <location>
        <begin position="13"/>
        <end position="204"/>
    </location>
</feature>
<protein>
    <submittedName>
        <fullName evidence="4">Phospholipase/Carboxylesterase</fullName>
    </submittedName>
</protein>
<dbReference type="Pfam" id="PF02230">
    <property type="entry name" value="Abhydrolase_2"/>
    <property type="match status" value="1"/>
</dbReference>
<dbReference type="InterPro" id="IPR003140">
    <property type="entry name" value="PLipase/COase/thioEstase"/>
</dbReference>
<sequence length="212" mass="23771">MLEHLTAWPRVQGQEPHPCLVLLHGRGSNEQDLFGLVPELPKQPLVVSVRAPFPFPWGGWFWYDLSGEQHVPDPETFASSMSQLREFLGELPARYPIDPARLYLLGFSQGALMSGCLTLAQPGLVRATAMLSGYLPLHAPLETDDAGVAGKPIFMAHGQYDNVLPVVMGRQARMHLETLKADVEYHEYPMDHQVVEQEMADLRRWFEGQGLT</sequence>
<keyword evidence="2" id="KW-0378">Hydrolase</keyword>
<name>A0A0N9HR60_9BACT</name>
<dbReference type="AlphaFoldDB" id="A0A0N9HR60"/>
<dbReference type="Gene3D" id="3.40.50.1820">
    <property type="entry name" value="alpha/beta hydrolase"/>
    <property type="match status" value="1"/>
</dbReference>
<dbReference type="PANTHER" id="PTHR10655:SF17">
    <property type="entry name" value="LYSOPHOSPHOLIPASE-LIKE PROTEIN 1"/>
    <property type="match status" value="1"/>
</dbReference>
<proteinExistence type="inferred from homology"/>
<evidence type="ECO:0000256" key="1">
    <source>
        <dbReference type="ARBA" id="ARBA00006499"/>
    </source>
</evidence>
<reference evidence="4" key="1">
    <citation type="submission" date="2016-04" db="EMBL/GenBank/DDBJ databases">
        <title>Exploring the genomic information of specific uncultured soil bacteria through a new metagenomic library-based strategy.</title>
        <authorList>
            <person name="Liu Y."/>
            <person name="Zhang R."/>
        </authorList>
    </citation>
    <scope>NUCLEOTIDE SEQUENCE</scope>
</reference>
<evidence type="ECO:0000313" key="4">
    <source>
        <dbReference type="EMBL" id="ALG05223.1"/>
    </source>
</evidence>
<evidence type="ECO:0000256" key="2">
    <source>
        <dbReference type="ARBA" id="ARBA00022801"/>
    </source>
</evidence>
<dbReference type="EMBL" id="KT342855">
    <property type="protein sequence ID" value="ALG05223.1"/>
    <property type="molecule type" value="Genomic_DNA"/>
</dbReference>
<accession>A0A0N9HR60</accession>
<dbReference type="SUPFAM" id="SSF53474">
    <property type="entry name" value="alpha/beta-Hydrolases"/>
    <property type="match status" value="1"/>
</dbReference>
<dbReference type="PANTHER" id="PTHR10655">
    <property type="entry name" value="LYSOPHOSPHOLIPASE-RELATED"/>
    <property type="match status" value="1"/>
</dbReference>